<reference evidence="3 4" key="1">
    <citation type="submission" date="2024-11" db="EMBL/GenBank/DDBJ databases">
        <title>Adaptive evolution of stress response genes in parasites aligns with host niche diversity.</title>
        <authorList>
            <person name="Hahn C."/>
            <person name="Resl P."/>
        </authorList>
    </citation>
    <scope>NUCLEOTIDE SEQUENCE [LARGE SCALE GENOMIC DNA]</scope>
    <source>
        <strain evidence="3">EGGRZ-B1_66</strain>
        <tissue evidence="3">Body</tissue>
    </source>
</reference>
<dbReference type="EMBL" id="JBJKFK010000444">
    <property type="protein sequence ID" value="KAL3317026.1"/>
    <property type="molecule type" value="Genomic_DNA"/>
</dbReference>
<evidence type="ECO:0000256" key="1">
    <source>
        <dbReference type="SAM" id="MobiDB-lite"/>
    </source>
</evidence>
<evidence type="ECO:0000259" key="2">
    <source>
        <dbReference type="Pfam" id="PF11822"/>
    </source>
</evidence>
<proteinExistence type="predicted"/>
<evidence type="ECO:0000313" key="3">
    <source>
        <dbReference type="EMBL" id="KAL3317026.1"/>
    </source>
</evidence>
<dbReference type="InterPro" id="IPR021777">
    <property type="entry name" value="SANBR_BTB"/>
</dbReference>
<dbReference type="PANTHER" id="PTHR20946">
    <property type="entry name" value="SANT AND BTB DOMAIN REGULATOR OF CLASS SWITCH RECOMBINATION"/>
    <property type="match status" value="1"/>
</dbReference>
<dbReference type="InterPro" id="IPR045902">
    <property type="entry name" value="SANBR-like"/>
</dbReference>
<dbReference type="InterPro" id="IPR011333">
    <property type="entry name" value="SKP1/BTB/POZ_sf"/>
</dbReference>
<dbReference type="Pfam" id="PF11822">
    <property type="entry name" value="BTB_SANBR"/>
    <property type="match status" value="1"/>
</dbReference>
<feature type="region of interest" description="Disordered" evidence="1">
    <location>
        <begin position="436"/>
        <end position="477"/>
    </location>
</feature>
<evidence type="ECO:0000313" key="4">
    <source>
        <dbReference type="Proteomes" id="UP001626550"/>
    </source>
</evidence>
<keyword evidence="4" id="KW-1185">Reference proteome</keyword>
<comment type="caution">
    <text evidence="3">The sequence shown here is derived from an EMBL/GenBank/DDBJ whole genome shotgun (WGS) entry which is preliminary data.</text>
</comment>
<organism evidence="3 4">
    <name type="scientific">Cichlidogyrus casuarinus</name>
    <dbReference type="NCBI Taxonomy" id="1844966"/>
    <lineage>
        <taxon>Eukaryota</taxon>
        <taxon>Metazoa</taxon>
        <taxon>Spiralia</taxon>
        <taxon>Lophotrochozoa</taxon>
        <taxon>Platyhelminthes</taxon>
        <taxon>Monogenea</taxon>
        <taxon>Monopisthocotylea</taxon>
        <taxon>Dactylogyridea</taxon>
        <taxon>Ancyrocephalidae</taxon>
        <taxon>Cichlidogyrus</taxon>
    </lineage>
</organism>
<dbReference type="AlphaFoldDB" id="A0ABD2QBU6"/>
<dbReference type="PROSITE" id="PS00018">
    <property type="entry name" value="EF_HAND_1"/>
    <property type="match status" value="1"/>
</dbReference>
<dbReference type="Proteomes" id="UP001626550">
    <property type="component" value="Unassembled WGS sequence"/>
</dbReference>
<accession>A0ABD2QBU6</accession>
<dbReference type="Gene3D" id="3.30.710.10">
    <property type="entry name" value="Potassium Channel Kv1.1, Chain A"/>
    <property type="match status" value="1"/>
</dbReference>
<sequence length="477" mass="54762">MSEKLVLLKPALDCDGVHLKDPLTAIQVFDQNRNKKQKFFCPRNCLLEEMRFFKSYFELDPDLREITVQCDLSIFSWLIRYVKRYIDPDSYRNCHLNTSNVTSLMISSKFLQIDSLVSKCTSFIAQNLVKIYQPGFSIKTIEPELIQIIFSSANLGSLLRDDKLSTCDNEIFVYMISSLFDPTYQNEFCPINASRLCFCENCSRIFSLDSISLCETGEAHVPGPGCFNSANEFLQYCYFQLRSRRHLLLSIWAVCTTLSCSKCGKVCQLINQGGHSLEDTSNLGQLAKSLKSDLDLIQNINEFVWNHKRYSNRSKVLDFDREKLVDFAELNWMTKEELVTDTPGVLKFQSSEQYEFLAVEQTWRGGRLIRENQDLQRQREGKATANLIQFLTSQRYKKPQEPDDSPDQSKDFSLLPNGGLFLRIFDEFVEYQPCPISKERSKTPVTNVKKSVSRPKTSFQTNDTITSASTSSVSTSQ</sequence>
<gene>
    <name evidence="3" type="ORF">Ciccas_004319</name>
</gene>
<feature type="domain" description="SANT and BTB" evidence="2">
    <location>
        <begin position="25"/>
        <end position="120"/>
    </location>
</feature>
<feature type="compositionally biased region" description="Low complexity" evidence="1">
    <location>
        <begin position="464"/>
        <end position="477"/>
    </location>
</feature>
<name>A0ABD2QBU6_9PLAT</name>
<dbReference type="InterPro" id="IPR018247">
    <property type="entry name" value="EF_Hand_1_Ca_BS"/>
</dbReference>
<protein>
    <recommendedName>
        <fullName evidence="2">SANT and BTB domain-containing protein</fullName>
    </recommendedName>
</protein>
<dbReference type="PANTHER" id="PTHR20946:SF0">
    <property type="entry name" value="SANT AND BTB DOMAIN REGULATOR OF CLASS SWITCH RECOMBINATION"/>
    <property type="match status" value="1"/>
</dbReference>
<feature type="compositionally biased region" description="Polar residues" evidence="1">
    <location>
        <begin position="443"/>
        <end position="463"/>
    </location>
</feature>